<evidence type="ECO:0000259" key="1">
    <source>
        <dbReference type="Pfam" id="PF06983"/>
    </source>
</evidence>
<evidence type="ECO:0000313" key="3">
    <source>
        <dbReference type="Proteomes" id="UP000199440"/>
    </source>
</evidence>
<dbReference type="EMBL" id="FNGV01000001">
    <property type="protein sequence ID" value="SDL33739.1"/>
    <property type="molecule type" value="Genomic_DNA"/>
</dbReference>
<dbReference type="PANTHER" id="PTHR33990">
    <property type="entry name" value="PROTEIN YJDN-RELATED"/>
    <property type="match status" value="1"/>
</dbReference>
<dbReference type="InterPro" id="IPR009725">
    <property type="entry name" value="3_dmu_93_MTrfase"/>
</dbReference>
<keyword evidence="3" id="KW-1185">Reference proteome</keyword>
<dbReference type="Proteomes" id="UP000199440">
    <property type="component" value="Unassembled WGS sequence"/>
</dbReference>
<dbReference type="RefSeq" id="WP_089884817.1">
    <property type="nucleotide sequence ID" value="NZ_FNGV01000001.1"/>
</dbReference>
<sequence>MYQKIAPFLLFDGQAESAMNFYVSIFPNSKVSNIEYHQKKTDLDSKACILRASFLLNGQKFMCGDNLEKHDFTFTKSLSFYINIASVSELRSVFTKLSENGKILMPIDNYGFSKCYAWVQDKFGVSWQLNVPNLENESEESNVCFANSKDVRPEYRE</sequence>
<dbReference type="InterPro" id="IPR028973">
    <property type="entry name" value="PhnB-like"/>
</dbReference>
<accession>A0A1G9J869</accession>
<dbReference type="PIRSF" id="PIRSF021700">
    <property type="entry name" value="3_dmu_93_MTrfase"/>
    <property type="match status" value="1"/>
</dbReference>
<keyword evidence="2" id="KW-0830">Ubiquinone</keyword>
<protein>
    <submittedName>
        <fullName evidence="2">Glyoxalase superfamily enzyme, possibly 3-demethylubiquinone-9 3-methyltransferase</fullName>
    </submittedName>
</protein>
<dbReference type="OrthoDB" id="9795306at2"/>
<dbReference type="Pfam" id="PF06983">
    <property type="entry name" value="3-dmu-9_3-mt"/>
    <property type="match status" value="1"/>
</dbReference>
<dbReference type="GO" id="GO:0032259">
    <property type="term" value="P:methylation"/>
    <property type="evidence" value="ECO:0007669"/>
    <property type="project" value="UniProtKB-KW"/>
</dbReference>
<dbReference type="CDD" id="cd06588">
    <property type="entry name" value="PhnB_like"/>
    <property type="match status" value="1"/>
</dbReference>
<gene>
    <name evidence="2" type="ORF">SAMN04488514_101448</name>
</gene>
<feature type="domain" description="PhnB-like" evidence="1">
    <location>
        <begin position="3"/>
        <end position="129"/>
    </location>
</feature>
<dbReference type="GO" id="GO:0008168">
    <property type="term" value="F:methyltransferase activity"/>
    <property type="evidence" value="ECO:0007669"/>
    <property type="project" value="UniProtKB-KW"/>
</dbReference>
<evidence type="ECO:0000313" key="2">
    <source>
        <dbReference type="EMBL" id="SDL33739.1"/>
    </source>
</evidence>
<proteinExistence type="predicted"/>
<dbReference type="Gene3D" id="3.30.720.110">
    <property type="match status" value="1"/>
</dbReference>
<dbReference type="STRING" id="192904.SAMN04488514_101448"/>
<dbReference type="SUPFAM" id="SSF54593">
    <property type="entry name" value="Glyoxalase/Bleomycin resistance protein/Dihydroxybiphenyl dioxygenase"/>
    <property type="match status" value="1"/>
</dbReference>
<dbReference type="AlphaFoldDB" id="A0A1G9J869"/>
<name>A0A1G9J869_9FLAO</name>
<dbReference type="Gene3D" id="3.30.720.100">
    <property type="match status" value="1"/>
</dbReference>
<keyword evidence="2" id="KW-0489">Methyltransferase</keyword>
<reference evidence="2 3" key="1">
    <citation type="submission" date="2016-10" db="EMBL/GenBank/DDBJ databases">
        <authorList>
            <person name="de Groot N.N."/>
        </authorList>
    </citation>
    <scope>NUCLEOTIDE SEQUENCE [LARGE SCALE GENOMIC DNA]</scope>
    <source>
        <strain evidence="2 3">DSM 19886</strain>
    </source>
</reference>
<dbReference type="PANTHER" id="PTHR33990:SF4">
    <property type="entry name" value="PHNB-LIKE DOMAIN-CONTAINING PROTEIN"/>
    <property type="match status" value="1"/>
</dbReference>
<organism evidence="2 3">
    <name type="scientific">Kriegella aquimaris</name>
    <dbReference type="NCBI Taxonomy" id="192904"/>
    <lineage>
        <taxon>Bacteria</taxon>
        <taxon>Pseudomonadati</taxon>
        <taxon>Bacteroidota</taxon>
        <taxon>Flavobacteriia</taxon>
        <taxon>Flavobacteriales</taxon>
        <taxon>Flavobacteriaceae</taxon>
        <taxon>Kriegella</taxon>
    </lineage>
</organism>
<keyword evidence="2" id="KW-0808">Transferase</keyword>
<dbReference type="InterPro" id="IPR029068">
    <property type="entry name" value="Glyas_Bleomycin-R_OHBP_Dase"/>
</dbReference>